<comment type="caution">
    <text evidence="1">The sequence shown here is derived from an EMBL/GenBank/DDBJ whole genome shotgun (WGS) entry which is preliminary data.</text>
</comment>
<sequence length="362" mass="41554">MKINNIFLFLILFLLFSCRQGKDKQENVTFFSIENFDGKELNVDECFSYVKLLPLQLDTNRIIGQIKDVCVIGDTIFLLDEITSALYSFDKNSGQCLASVLKKGHGPNEYINPVALSVNAENLYVLDMPTSRIIKFDKGLNAVENVQFDFPASDFIVLDNGFLLYNLTPTSEKGKFVYISSKGEYVNSFVFPGKRDNFNSVLGGGKTFFKNEESDVFVFESYSDIVYKWDNDSLQPVCRMDFGKWGIPSNMSRYNINLFEEPYAFSGNVFMLSDMFIPSFFYKSRRYYGFIPLSGGESVFGIVKDKCYGIPFFPKWQYGNELIGVCLRELAEKYFEENGIHNEGIVDKEFTQEQPVLVFYVR</sequence>
<name>A0AAW5CCE6_9BACT</name>
<dbReference type="EMBL" id="JAKNDN010000005">
    <property type="protein sequence ID" value="MCG4958877.1"/>
    <property type="molecule type" value="Genomic_DNA"/>
</dbReference>
<organism evidence="1 2">
    <name type="scientific">Odoribacter splanchnicus</name>
    <dbReference type="NCBI Taxonomy" id="28118"/>
    <lineage>
        <taxon>Bacteria</taxon>
        <taxon>Pseudomonadati</taxon>
        <taxon>Bacteroidota</taxon>
        <taxon>Bacteroidia</taxon>
        <taxon>Bacteroidales</taxon>
        <taxon>Odoribacteraceae</taxon>
        <taxon>Odoribacter</taxon>
    </lineage>
</organism>
<dbReference type="Proteomes" id="UP001199750">
    <property type="component" value="Unassembled WGS sequence"/>
</dbReference>
<dbReference type="SUPFAM" id="SSF50969">
    <property type="entry name" value="YVTN repeat-like/Quinoprotein amine dehydrogenase"/>
    <property type="match status" value="1"/>
</dbReference>
<reference evidence="1" key="1">
    <citation type="submission" date="2022-01" db="EMBL/GenBank/DDBJ databases">
        <title>Collection of gut derived symbiotic bacterial strains cultured from healthy donors.</title>
        <authorList>
            <person name="Lin H."/>
            <person name="Kohout C."/>
            <person name="Waligurski E."/>
            <person name="Pamer E.G."/>
        </authorList>
    </citation>
    <scope>NUCLEOTIDE SEQUENCE</scope>
    <source>
        <strain evidence="1">DFI.1.149</strain>
    </source>
</reference>
<dbReference type="InterPro" id="IPR011044">
    <property type="entry name" value="Quino_amine_DH_bsu"/>
</dbReference>
<dbReference type="Gene3D" id="2.120.10.30">
    <property type="entry name" value="TolB, C-terminal domain"/>
    <property type="match status" value="1"/>
</dbReference>
<dbReference type="Pfam" id="PF17170">
    <property type="entry name" value="DUF5128"/>
    <property type="match status" value="1"/>
</dbReference>
<accession>A0AAW5CCE6</accession>
<dbReference type="PROSITE" id="PS51257">
    <property type="entry name" value="PROKAR_LIPOPROTEIN"/>
    <property type="match status" value="1"/>
</dbReference>
<evidence type="ECO:0000313" key="1">
    <source>
        <dbReference type="EMBL" id="MCG4958877.1"/>
    </source>
</evidence>
<dbReference type="InterPro" id="IPR011042">
    <property type="entry name" value="6-blade_b-propeller_TolB-like"/>
</dbReference>
<protein>
    <submittedName>
        <fullName evidence="1">6-bladed beta-propeller</fullName>
    </submittedName>
</protein>
<gene>
    <name evidence="1" type="ORF">L0P03_03275</name>
</gene>
<evidence type="ECO:0000313" key="2">
    <source>
        <dbReference type="Proteomes" id="UP001199750"/>
    </source>
</evidence>
<dbReference type="RefSeq" id="WP_195328728.1">
    <property type="nucleotide sequence ID" value="NZ_JADMYR010000003.1"/>
</dbReference>
<proteinExistence type="predicted"/>
<dbReference type="AlphaFoldDB" id="A0AAW5CCE6"/>